<evidence type="ECO:0000259" key="9">
    <source>
        <dbReference type="Pfam" id="PF00814"/>
    </source>
</evidence>
<evidence type="ECO:0000256" key="3">
    <source>
        <dbReference type="ARBA" id="ARBA00022694"/>
    </source>
</evidence>
<sequence length="343" mass="35664">MIVLGIESSCDETAAAVVADGREVRSSVVASQTAVHHPYGGVVPELASRAHIEAIGPVVEQAMADAGLSPEAIDGVAVTRGPGLVGCLLVGFCFAKAWAYGRGLPWVGVDHLEGHLHAVMLAADAPPFPFVALLASGGHTGVYYMEGPRRYTLLGQTRDDAAGEAYDKVAKMLGLGYPGGAVIDDLAGRGDAERIVFTRPYLDKTQFDFSFSGLKTAVHRYIQTHPDTYRTDQADIAAGFQAAVVDVLVHKLLHAAAVHNCPRVVLAGGVAANGGLRARLTAEAAAAGIAAHIPPLAFCGDNAAMIAAAGYHHLQAGCRGALTDDVYSRNTRPLPAAGPTDCR</sequence>
<comment type="cofactor">
    <cofactor evidence="8">
        <name>Fe(2+)</name>
        <dbReference type="ChEBI" id="CHEBI:29033"/>
    </cofactor>
    <text evidence="8">Binds 1 Fe(2+) ion per subunit.</text>
</comment>
<keyword evidence="3 8" id="KW-0819">tRNA processing</keyword>
<dbReference type="Gene3D" id="3.30.420.40">
    <property type="match status" value="2"/>
</dbReference>
<dbReference type="HAMAP" id="MF_01445">
    <property type="entry name" value="TsaD"/>
    <property type="match status" value="1"/>
</dbReference>
<dbReference type="GO" id="GO:0005506">
    <property type="term" value="F:iron ion binding"/>
    <property type="evidence" value="ECO:0007669"/>
    <property type="project" value="UniProtKB-UniRule"/>
</dbReference>
<organism evidence="10 11">
    <name type="scientific">Desulfatitalea alkaliphila</name>
    <dbReference type="NCBI Taxonomy" id="2929485"/>
    <lineage>
        <taxon>Bacteria</taxon>
        <taxon>Pseudomonadati</taxon>
        <taxon>Thermodesulfobacteriota</taxon>
        <taxon>Desulfobacteria</taxon>
        <taxon>Desulfobacterales</taxon>
        <taxon>Desulfosarcinaceae</taxon>
        <taxon>Desulfatitalea</taxon>
    </lineage>
</organism>
<feature type="binding site" evidence="8">
    <location>
        <position position="167"/>
    </location>
    <ligand>
        <name>substrate</name>
    </ligand>
</feature>
<proteinExistence type="inferred from homology"/>
<comment type="subcellular location">
    <subcellularLocation>
        <location evidence="8">Cytoplasm</location>
    </subcellularLocation>
</comment>
<evidence type="ECO:0000256" key="1">
    <source>
        <dbReference type="ARBA" id="ARBA00022490"/>
    </source>
</evidence>
<dbReference type="CDD" id="cd24133">
    <property type="entry name" value="ASKHA_NBD_TsaD_bac"/>
    <property type="match status" value="1"/>
</dbReference>
<dbReference type="InterPro" id="IPR043129">
    <property type="entry name" value="ATPase_NBD"/>
</dbReference>
<reference evidence="10" key="1">
    <citation type="submission" date="2022-04" db="EMBL/GenBank/DDBJ databases">
        <title>Desulfatitalea alkaliphila sp. nov., a novel anaerobic sulfate-reducing bacterium isolated from terrestrial mud volcano, Taman Peninsula, Russia.</title>
        <authorList>
            <person name="Khomyakova M.A."/>
            <person name="Merkel A.Y."/>
            <person name="Slobodkin A.I."/>
        </authorList>
    </citation>
    <scope>NUCLEOTIDE SEQUENCE</scope>
    <source>
        <strain evidence="10">M08but</strain>
    </source>
</reference>
<dbReference type="PANTHER" id="PTHR11735">
    <property type="entry name" value="TRNA N6-ADENOSINE THREONYLCARBAMOYLTRANSFERASE"/>
    <property type="match status" value="1"/>
</dbReference>
<evidence type="ECO:0000256" key="7">
    <source>
        <dbReference type="ARBA" id="ARBA00048117"/>
    </source>
</evidence>
<evidence type="ECO:0000256" key="4">
    <source>
        <dbReference type="ARBA" id="ARBA00022723"/>
    </source>
</evidence>
<name>A0AA41R4U5_9BACT</name>
<keyword evidence="1 8" id="KW-0963">Cytoplasm</keyword>
<dbReference type="SUPFAM" id="SSF53067">
    <property type="entry name" value="Actin-like ATPase domain"/>
    <property type="match status" value="2"/>
</dbReference>
<evidence type="ECO:0000256" key="5">
    <source>
        <dbReference type="ARBA" id="ARBA00023004"/>
    </source>
</evidence>
<comment type="similarity">
    <text evidence="8">Belongs to the KAE1 / TsaD family.</text>
</comment>
<accession>A0AA41R4U5</accession>
<dbReference type="InterPro" id="IPR000905">
    <property type="entry name" value="Gcp-like_dom"/>
</dbReference>
<dbReference type="GO" id="GO:0002949">
    <property type="term" value="P:tRNA threonylcarbamoyladenosine modification"/>
    <property type="evidence" value="ECO:0007669"/>
    <property type="project" value="UniProtKB-UniRule"/>
</dbReference>
<dbReference type="FunFam" id="3.30.420.40:FF:000012">
    <property type="entry name" value="tRNA N6-adenosine threonylcarbamoyltransferase"/>
    <property type="match status" value="1"/>
</dbReference>
<feature type="binding site" evidence="8">
    <location>
        <begin position="134"/>
        <end position="138"/>
    </location>
    <ligand>
        <name>substrate</name>
    </ligand>
</feature>
<dbReference type="PRINTS" id="PR00789">
    <property type="entry name" value="OSIALOPTASE"/>
</dbReference>
<dbReference type="EC" id="2.3.1.234" evidence="8"/>
<evidence type="ECO:0000313" key="10">
    <source>
        <dbReference type="EMBL" id="MCJ8502374.1"/>
    </source>
</evidence>
<dbReference type="Pfam" id="PF00814">
    <property type="entry name" value="TsaD"/>
    <property type="match status" value="1"/>
</dbReference>
<keyword evidence="11" id="KW-1185">Reference proteome</keyword>
<feature type="binding site" evidence="8">
    <location>
        <position position="180"/>
    </location>
    <ligand>
        <name>substrate</name>
    </ligand>
</feature>
<dbReference type="Proteomes" id="UP001165427">
    <property type="component" value="Unassembled WGS sequence"/>
</dbReference>
<protein>
    <recommendedName>
        <fullName evidence="8">tRNA N6-adenosine threonylcarbamoyltransferase</fullName>
        <ecNumber evidence="8">2.3.1.234</ecNumber>
    </recommendedName>
    <alternativeName>
        <fullName evidence="8">N6-L-threonylcarbamoyladenine synthase</fullName>
        <shortName evidence="8">t(6)A synthase</shortName>
    </alternativeName>
    <alternativeName>
        <fullName evidence="8">t(6)A37 threonylcarbamoyladenosine biosynthesis protein TsaD</fullName>
    </alternativeName>
    <alternativeName>
        <fullName evidence="8">tRNA threonylcarbamoyladenosine biosynthesis protein TsaD</fullName>
    </alternativeName>
</protein>
<dbReference type="FunFam" id="3.30.420.40:FF:000040">
    <property type="entry name" value="tRNA N6-adenosine threonylcarbamoyltransferase"/>
    <property type="match status" value="1"/>
</dbReference>
<dbReference type="InterPro" id="IPR017861">
    <property type="entry name" value="KAE1/TsaD"/>
</dbReference>
<evidence type="ECO:0000313" key="11">
    <source>
        <dbReference type="Proteomes" id="UP001165427"/>
    </source>
</evidence>
<feature type="binding site" evidence="8">
    <location>
        <position position="273"/>
    </location>
    <ligand>
        <name>substrate</name>
    </ligand>
</feature>
<dbReference type="PANTHER" id="PTHR11735:SF6">
    <property type="entry name" value="TRNA N6-ADENOSINE THREONYLCARBAMOYLTRANSFERASE, MITOCHONDRIAL"/>
    <property type="match status" value="1"/>
</dbReference>
<feature type="binding site" evidence="8">
    <location>
        <position position="301"/>
    </location>
    <ligand>
        <name>Fe cation</name>
        <dbReference type="ChEBI" id="CHEBI:24875"/>
    </ligand>
</feature>
<dbReference type="NCBIfam" id="TIGR00329">
    <property type="entry name" value="gcp_kae1"/>
    <property type="match status" value="1"/>
</dbReference>
<dbReference type="GO" id="GO:0005737">
    <property type="term" value="C:cytoplasm"/>
    <property type="evidence" value="ECO:0007669"/>
    <property type="project" value="UniProtKB-SubCell"/>
</dbReference>
<evidence type="ECO:0000256" key="6">
    <source>
        <dbReference type="ARBA" id="ARBA00023315"/>
    </source>
</evidence>
<comment type="function">
    <text evidence="8">Required for the formation of a threonylcarbamoyl group on adenosine at position 37 (t(6)A37) in tRNAs that read codons beginning with adenine. Is involved in the transfer of the threonylcarbamoyl moiety of threonylcarbamoyl-AMP (TC-AMP) to the N6 group of A37, together with TsaE and TsaB. TsaD likely plays a direct catalytic role in this reaction.</text>
</comment>
<keyword evidence="4 8" id="KW-0479">Metal-binding</keyword>
<feature type="binding site" evidence="8">
    <location>
        <position position="111"/>
    </location>
    <ligand>
        <name>Fe cation</name>
        <dbReference type="ChEBI" id="CHEBI:24875"/>
    </ligand>
</feature>
<evidence type="ECO:0000256" key="8">
    <source>
        <dbReference type="HAMAP-Rule" id="MF_01445"/>
    </source>
</evidence>
<dbReference type="GO" id="GO:0061711">
    <property type="term" value="F:tRNA N(6)-L-threonylcarbamoyladenine synthase activity"/>
    <property type="evidence" value="ECO:0007669"/>
    <property type="project" value="UniProtKB-EC"/>
</dbReference>
<dbReference type="InterPro" id="IPR022450">
    <property type="entry name" value="TsaD"/>
</dbReference>
<gene>
    <name evidence="8 10" type="primary">tsaD</name>
    <name evidence="10" type="ORF">MRX98_17460</name>
</gene>
<comment type="caution">
    <text evidence="10">The sequence shown here is derived from an EMBL/GenBank/DDBJ whole genome shotgun (WGS) entry which is preliminary data.</text>
</comment>
<feature type="binding site" evidence="8">
    <location>
        <position position="115"/>
    </location>
    <ligand>
        <name>Fe cation</name>
        <dbReference type="ChEBI" id="CHEBI:24875"/>
    </ligand>
</feature>
<feature type="binding site" evidence="8">
    <location>
        <position position="184"/>
    </location>
    <ligand>
        <name>substrate</name>
    </ligand>
</feature>
<keyword evidence="5 8" id="KW-0408">Iron</keyword>
<evidence type="ECO:0000256" key="2">
    <source>
        <dbReference type="ARBA" id="ARBA00022679"/>
    </source>
</evidence>
<feature type="domain" description="Gcp-like" evidence="9">
    <location>
        <begin position="23"/>
        <end position="307"/>
    </location>
</feature>
<dbReference type="AlphaFoldDB" id="A0AA41R4U5"/>
<keyword evidence="6 8" id="KW-0012">Acyltransferase</keyword>
<keyword evidence="2 8" id="KW-0808">Transferase</keyword>
<dbReference type="EMBL" id="JALJRB010000025">
    <property type="protein sequence ID" value="MCJ8502374.1"/>
    <property type="molecule type" value="Genomic_DNA"/>
</dbReference>
<comment type="catalytic activity">
    <reaction evidence="7 8">
        <text>L-threonylcarbamoyladenylate + adenosine(37) in tRNA = N(6)-L-threonylcarbamoyladenosine(37) in tRNA + AMP + H(+)</text>
        <dbReference type="Rhea" id="RHEA:37059"/>
        <dbReference type="Rhea" id="RHEA-COMP:10162"/>
        <dbReference type="Rhea" id="RHEA-COMP:10163"/>
        <dbReference type="ChEBI" id="CHEBI:15378"/>
        <dbReference type="ChEBI" id="CHEBI:73682"/>
        <dbReference type="ChEBI" id="CHEBI:74411"/>
        <dbReference type="ChEBI" id="CHEBI:74418"/>
        <dbReference type="ChEBI" id="CHEBI:456215"/>
        <dbReference type="EC" id="2.3.1.234"/>
    </reaction>
</comment>
<dbReference type="NCBIfam" id="TIGR03723">
    <property type="entry name" value="T6A_TsaD_YgjD"/>
    <property type="match status" value="1"/>
</dbReference>